<keyword evidence="15" id="KW-1185">Reference proteome</keyword>
<keyword evidence="9 12" id="KW-0460">Magnesium</keyword>
<dbReference type="FunFam" id="1.20.120.1780:FF:000001">
    <property type="entry name" value="4-hydroxybenzoate octaprenyltransferase"/>
    <property type="match status" value="1"/>
</dbReference>
<keyword evidence="5 12" id="KW-0997">Cell inner membrane</keyword>
<comment type="subcellular location">
    <subcellularLocation>
        <location evidence="12">Cell inner membrane</location>
        <topology evidence="12">Multi-pass membrane protein</topology>
    </subcellularLocation>
    <subcellularLocation>
        <location evidence="2">Membrane</location>
        <topology evidence="2">Multi-pass membrane protein</topology>
    </subcellularLocation>
</comment>
<keyword evidence="6 12" id="KW-0808">Transferase</keyword>
<keyword evidence="8 12" id="KW-0812">Transmembrane</keyword>
<dbReference type="PANTHER" id="PTHR11048:SF28">
    <property type="entry name" value="4-HYDROXYBENZOATE POLYPRENYLTRANSFERASE, MITOCHONDRIAL"/>
    <property type="match status" value="1"/>
</dbReference>
<dbReference type="UniPathway" id="UPA00232"/>
<dbReference type="Gene3D" id="1.10.357.140">
    <property type="entry name" value="UbiA prenyltransferase"/>
    <property type="match status" value="1"/>
</dbReference>
<reference evidence="15" key="1">
    <citation type="submission" date="2018-02" db="EMBL/GenBank/DDBJ databases">
        <title>Genome sequencing of Solimonas sp. HR-BB.</title>
        <authorList>
            <person name="Lee Y."/>
            <person name="Jeon C.O."/>
        </authorList>
    </citation>
    <scope>NUCLEOTIDE SEQUENCE [LARGE SCALE GENOMIC DNA]</scope>
    <source>
        <strain evidence="15">HR-E</strain>
    </source>
</reference>
<name>A0A2P6AUD9_9GAMM</name>
<dbReference type="EC" id="2.5.1.39" evidence="12 13"/>
<dbReference type="GO" id="GO:0005886">
    <property type="term" value="C:plasma membrane"/>
    <property type="evidence" value="ECO:0007669"/>
    <property type="project" value="UniProtKB-SubCell"/>
</dbReference>
<dbReference type="InterPro" id="IPR044878">
    <property type="entry name" value="UbiA_sf"/>
</dbReference>
<dbReference type="AlphaFoldDB" id="A0A2P6AUD9"/>
<dbReference type="PROSITE" id="PS00943">
    <property type="entry name" value="UBIA"/>
    <property type="match status" value="1"/>
</dbReference>
<keyword evidence="4 12" id="KW-1003">Cell membrane</keyword>
<comment type="pathway">
    <text evidence="12">Cofactor biosynthesis; ubiquinone biosynthesis.</text>
</comment>
<evidence type="ECO:0000256" key="3">
    <source>
        <dbReference type="ARBA" id="ARBA00005985"/>
    </source>
</evidence>
<dbReference type="InterPro" id="IPR000537">
    <property type="entry name" value="UbiA_prenyltransferase"/>
</dbReference>
<evidence type="ECO:0000256" key="5">
    <source>
        <dbReference type="ARBA" id="ARBA00022519"/>
    </source>
</evidence>
<dbReference type="Proteomes" id="UP000243900">
    <property type="component" value="Unassembled WGS sequence"/>
</dbReference>
<keyword evidence="11 12" id="KW-0472">Membrane</keyword>
<evidence type="ECO:0000256" key="6">
    <source>
        <dbReference type="ARBA" id="ARBA00022679"/>
    </source>
</evidence>
<feature type="transmembrane region" description="Helical" evidence="12">
    <location>
        <begin position="207"/>
        <end position="226"/>
    </location>
</feature>
<feature type="transmembrane region" description="Helical" evidence="12">
    <location>
        <begin position="43"/>
        <end position="63"/>
    </location>
</feature>
<feature type="transmembrane region" description="Helical" evidence="12">
    <location>
        <begin position="270"/>
        <end position="286"/>
    </location>
</feature>
<organism evidence="14 15">
    <name type="scientific">Amnimonas aquatica</name>
    <dbReference type="NCBI Taxonomy" id="2094561"/>
    <lineage>
        <taxon>Bacteria</taxon>
        <taxon>Pseudomonadati</taxon>
        <taxon>Pseudomonadota</taxon>
        <taxon>Gammaproteobacteria</taxon>
        <taxon>Moraxellales</taxon>
        <taxon>Moraxellaceae</taxon>
        <taxon>Amnimonas</taxon>
    </lineage>
</organism>
<dbReference type="OrthoDB" id="9782418at2"/>
<comment type="catalytic activity">
    <reaction evidence="12">
        <text>all-trans-octaprenyl diphosphate + 4-hydroxybenzoate = 4-hydroxy-3-(all-trans-octaprenyl)benzoate + diphosphate</text>
        <dbReference type="Rhea" id="RHEA:27782"/>
        <dbReference type="ChEBI" id="CHEBI:1617"/>
        <dbReference type="ChEBI" id="CHEBI:17879"/>
        <dbReference type="ChEBI" id="CHEBI:33019"/>
        <dbReference type="ChEBI" id="CHEBI:57711"/>
        <dbReference type="EC" id="2.5.1.39"/>
    </reaction>
</comment>
<dbReference type="RefSeq" id="WP_105191273.1">
    <property type="nucleotide sequence ID" value="NZ_PTQZ01000028.1"/>
</dbReference>
<accession>A0A2P6AUD9</accession>
<evidence type="ECO:0000256" key="11">
    <source>
        <dbReference type="ARBA" id="ARBA00023136"/>
    </source>
</evidence>
<gene>
    <name evidence="12 14" type="primary">ubiA</name>
    <name evidence="14" type="ORF">C5O18_02410</name>
</gene>
<evidence type="ECO:0000256" key="1">
    <source>
        <dbReference type="ARBA" id="ARBA00001946"/>
    </source>
</evidence>
<dbReference type="PANTHER" id="PTHR11048">
    <property type="entry name" value="PRENYLTRANSFERASES"/>
    <property type="match status" value="1"/>
</dbReference>
<comment type="similarity">
    <text evidence="3 12">Belongs to the UbiA prenyltransferase family.</text>
</comment>
<dbReference type="GO" id="GO:0008412">
    <property type="term" value="F:4-hydroxybenzoate polyprenyltransferase activity"/>
    <property type="evidence" value="ECO:0007669"/>
    <property type="project" value="UniProtKB-UniRule"/>
</dbReference>
<evidence type="ECO:0000256" key="2">
    <source>
        <dbReference type="ARBA" id="ARBA00004141"/>
    </source>
</evidence>
<dbReference type="EMBL" id="PTQZ01000028">
    <property type="protein sequence ID" value="PQA49424.1"/>
    <property type="molecule type" value="Genomic_DNA"/>
</dbReference>
<evidence type="ECO:0000256" key="8">
    <source>
        <dbReference type="ARBA" id="ARBA00022692"/>
    </source>
</evidence>
<comment type="function">
    <text evidence="12">Catalyzes the prenylation of para-hydroxybenzoate (PHB) with an all-trans polyprenyl group. Mediates the second step in the final reaction sequence of ubiquinone-8 (UQ-8) biosynthesis, which is the condensation of the polyisoprenoid side chain with PHB, generating the first membrane-bound Q intermediate 3-octaprenyl-4-hydroxybenzoate.</text>
</comment>
<proteinExistence type="inferred from homology"/>
<dbReference type="FunFam" id="1.10.357.140:FF:000002">
    <property type="entry name" value="4-hydroxybenzoate octaprenyltransferase"/>
    <property type="match status" value="1"/>
</dbReference>
<dbReference type="Gene3D" id="1.20.120.1780">
    <property type="entry name" value="UbiA prenyltransferase"/>
    <property type="match status" value="1"/>
</dbReference>
<feature type="transmembrane region" description="Helical" evidence="12">
    <location>
        <begin position="137"/>
        <end position="155"/>
    </location>
</feature>
<sequence length="293" mass="32998">MSTLERLQPFIALMRLDRPIGIWLLLWPTLWAVWIAGDGHPSWHIVVIFTLGVVLMRSAGCVINDYADRDFDGQVWRTADRPLASGRLRPHEALQVFAVLVALSASLLLFLNIETFWWSFGALGLATLYPFMKRWTYLPQVVLGAAFSWAIPMAFVAQGKTPDSLCWLLYAANLAWTVAYDTQYAMADRDDDLKAGIKSTAILFGELDLFIIGCLQLLCLAGLGAAGQQLQLGWPWWAGLAGVAGLFLWQWRHCRDRERMHCLEAFKHNHWVGMLLFVALLAGWLQKATLPPT</sequence>
<comment type="cofactor">
    <cofactor evidence="1 12">
        <name>Mg(2+)</name>
        <dbReference type="ChEBI" id="CHEBI:18420"/>
    </cofactor>
</comment>
<keyword evidence="7 12" id="KW-0831">Ubiquinone biosynthesis</keyword>
<evidence type="ECO:0000313" key="15">
    <source>
        <dbReference type="Proteomes" id="UP000243900"/>
    </source>
</evidence>
<evidence type="ECO:0000256" key="12">
    <source>
        <dbReference type="HAMAP-Rule" id="MF_01635"/>
    </source>
</evidence>
<evidence type="ECO:0000256" key="7">
    <source>
        <dbReference type="ARBA" id="ARBA00022688"/>
    </source>
</evidence>
<protein>
    <recommendedName>
        <fullName evidence="12 13">4-hydroxybenzoate octaprenyltransferase</fullName>
        <ecNumber evidence="12 13">2.5.1.39</ecNumber>
    </recommendedName>
    <alternativeName>
        <fullName evidence="12">4-HB polyprenyltransferase</fullName>
    </alternativeName>
</protein>
<dbReference type="InterPro" id="IPR039653">
    <property type="entry name" value="Prenyltransferase"/>
</dbReference>
<feature type="transmembrane region" description="Helical" evidence="12">
    <location>
        <begin position="20"/>
        <end position="37"/>
    </location>
</feature>
<evidence type="ECO:0000256" key="13">
    <source>
        <dbReference type="NCBIfam" id="TIGR01474"/>
    </source>
</evidence>
<dbReference type="HAMAP" id="MF_01635">
    <property type="entry name" value="UbiA"/>
    <property type="match status" value="1"/>
</dbReference>
<keyword evidence="10 12" id="KW-1133">Transmembrane helix</keyword>
<comment type="caution">
    <text evidence="14">The sequence shown here is derived from an EMBL/GenBank/DDBJ whole genome shotgun (WGS) entry which is preliminary data.</text>
</comment>
<evidence type="ECO:0000256" key="10">
    <source>
        <dbReference type="ARBA" id="ARBA00022989"/>
    </source>
</evidence>
<dbReference type="Pfam" id="PF01040">
    <property type="entry name" value="UbiA"/>
    <property type="match status" value="1"/>
</dbReference>
<dbReference type="InterPro" id="IPR006370">
    <property type="entry name" value="HB_polyprenyltransferase-like"/>
</dbReference>
<feature type="transmembrane region" description="Helical" evidence="12">
    <location>
        <begin position="232"/>
        <end position="249"/>
    </location>
</feature>
<dbReference type="GO" id="GO:0006744">
    <property type="term" value="P:ubiquinone biosynthetic process"/>
    <property type="evidence" value="ECO:0007669"/>
    <property type="project" value="UniProtKB-UniRule"/>
</dbReference>
<evidence type="ECO:0000256" key="9">
    <source>
        <dbReference type="ARBA" id="ARBA00022842"/>
    </source>
</evidence>
<dbReference type="CDD" id="cd13959">
    <property type="entry name" value="PT_UbiA_COQ2"/>
    <property type="match status" value="1"/>
</dbReference>
<dbReference type="NCBIfam" id="TIGR01474">
    <property type="entry name" value="ubiA_proteo"/>
    <property type="match status" value="1"/>
</dbReference>
<dbReference type="InterPro" id="IPR030470">
    <property type="entry name" value="UbiA_prenylTrfase_CS"/>
</dbReference>
<feature type="transmembrane region" description="Helical" evidence="12">
    <location>
        <begin position="93"/>
        <end position="110"/>
    </location>
</feature>
<evidence type="ECO:0000256" key="4">
    <source>
        <dbReference type="ARBA" id="ARBA00022475"/>
    </source>
</evidence>
<evidence type="ECO:0000313" key="14">
    <source>
        <dbReference type="EMBL" id="PQA49424.1"/>
    </source>
</evidence>